<evidence type="ECO:0000256" key="1">
    <source>
        <dbReference type="SAM" id="MobiDB-lite"/>
    </source>
</evidence>
<reference evidence="2 3" key="1">
    <citation type="submission" date="2017-08" db="EMBL/GenBank/DDBJ databases">
        <title>Complete Genome Sequence of Streptomyces formicae KY5, the formicamycin producer.</title>
        <authorList>
            <person name="Holmes N.A."/>
            <person name="Devine R."/>
            <person name="Qin Z."/>
            <person name="Seipke R.F."/>
            <person name="Wilkinson B."/>
            <person name="Hutchings M.I."/>
        </authorList>
    </citation>
    <scope>NUCLEOTIDE SEQUENCE [LARGE SCALE GENOMIC DNA]</scope>
    <source>
        <strain evidence="2 3">KY5</strain>
    </source>
</reference>
<evidence type="ECO:0008006" key="4">
    <source>
        <dbReference type="Google" id="ProtNLM"/>
    </source>
</evidence>
<name>A0A291Q8Z7_9ACTN</name>
<organism evidence="2 3">
    <name type="scientific">Streptomyces formicae</name>
    <dbReference type="NCBI Taxonomy" id="1616117"/>
    <lineage>
        <taxon>Bacteria</taxon>
        <taxon>Bacillati</taxon>
        <taxon>Actinomycetota</taxon>
        <taxon>Actinomycetes</taxon>
        <taxon>Kitasatosporales</taxon>
        <taxon>Streptomycetaceae</taxon>
        <taxon>Streptomyces</taxon>
    </lineage>
</organism>
<keyword evidence="3" id="KW-1185">Reference proteome</keyword>
<dbReference type="Proteomes" id="UP000221011">
    <property type="component" value="Chromosome"/>
</dbReference>
<dbReference type="AlphaFoldDB" id="A0A291Q8Z7"/>
<dbReference type="KEGG" id="sfk:KY5_3084"/>
<feature type="region of interest" description="Disordered" evidence="1">
    <location>
        <begin position="1"/>
        <end position="20"/>
    </location>
</feature>
<feature type="compositionally biased region" description="Pro residues" evidence="1">
    <location>
        <begin position="123"/>
        <end position="138"/>
    </location>
</feature>
<evidence type="ECO:0000313" key="3">
    <source>
        <dbReference type="Proteomes" id="UP000221011"/>
    </source>
</evidence>
<feature type="region of interest" description="Disordered" evidence="1">
    <location>
        <begin position="112"/>
        <end position="148"/>
    </location>
</feature>
<sequence>MTEQQLNAPPSARPPIPASGIRHINRRHPDRFTVVGNHLTQHRGLSLTAIGLAVHIQSLPAGAKVTIKCLADRFPEGEVRIAAALRELEAHGYLARTRERLPSGRVITRTVSYNNPPAMTASPPSPPPRPTPPPPPPTATAARPEAPEAHRAAAELLIDLRRHDPRLLLSARDVRALAPAATAWLDRGVTPEAVSRTLTARLPATPIHHPVALLTHRLTEFLPPPLPAAPRPSRPDPLQNCEDCDRAFRSPEPGHCAACRARKQAAA</sequence>
<protein>
    <recommendedName>
        <fullName evidence="4">DNA-binding protein</fullName>
    </recommendedName>
</protein>
<accession>A0A291Q8Z7</accession>
<evidence type="ECO:0000313" key="2">
    <source>
        <dbReference type="EMBL" id="ATL28102.1"/>
    </source>
</evidence>
<gene>
    <name evidence="2" type="ORF">KY5_3084</name>
</gene>
<proteinExistence type="predicted"/>
<dbReference type="EMBL" id="CP022685">
    <property type="protein sequence ID" value="ATL28102.1"/>
    <property type="molecule type" value="Genomic_DNA"/>
</dbReference>
<dbReference type="RefSeq" id="WP_098242818.1">
    <property type="nucleotide sequence ID" value="NZ_CP022685.1"/>
</dbReference>